<evidence type="ECO:0000256" key="10">
    <source>
        <dbReference type="ARBA" id="ARBA00023004"/>
    </source>
</evidence>
<keyword evidence="6" id="KW-0479">Metal-binding</keyword>
<dbReference type="PATRIC" id="fig|216946.3.peg.290"/>
<dbReference type="CDD" id="cd00077">
    <property type="entry name" value="HDc"/>
    <property type="match status" value="1"/>
</dbReference>
<keyword evidence="8" id="KW-0378">Hydrolase</keyword>
<evidence type="ECO:0000256" key="9">
    <source>
        <dbReference type="ARBA" id="ARBA00022840"/>
    </source>
</evidence>
<dbReference type="InterPro" id="IPR014729">
    <property type="entry name" value="Rossmann-like_a/b/a_fold"/>
</dbReference>
<comment type="function">
    <text evidence="1 14">Catalyzes the reversible adenylation of nicotinate mononucleotide (NaMN) to nicotinic acid adenine dinucleotide (NaAD).</text>
</comment>
<evidence type="ECO:0000259" key="15">
    <source>
        <dbReference type="SMART" id="SM00471"/>
    </source>
</evidence>
<dbReference type="GO" id="GO:0009435">
    <property type="term" value="P:NAD+ biosynthetic process"/>
    <property type="evidence" value="ECO:0007669"/>
    <property type="project" value="UniProtKB-UniRule"/>
</dbReference>
<dbReference type="EC" id="2.7.7.18" evidence="14"/>
<evidence type="ECO:0000256" key="6">
    <source>
        <dbReference type="ARBA" id="ARBA00022723"/>
    </source>
</evidence>
<evidence type="ECO:0000256" key="13">
    <source>
        <dbReference type="ARBA" id="ARBA00049417"/>
    </source>
</evidence>
<evidence type="ECO:0000256" key="7">
    <source>
        <dbReference type="ARBA" id="ARBA00022741"/>
    </source>
</evidence>
<dbReference type="InterPro" id="IPR006674">
    <property type="entry name" value="HD_domain"/>
</dbReference>
<dbReference type="CDD" id="cd02165">
    <property type="entry name" value="NMNAT"/>
    <property type="match status" value="1"/>
</dbReference>
<evidence type="ECO:0000256" key="8">
    <source>
        <dbReference type="ARBA" id="ARBA00022801"/>
    </source>
</evidence>
<organism evidence="16 17">
    <name type="scientific">Spiroplasma turonicum</name>
    <dbReference type="NCBI Taxonomy" id="216946"/>
    <lineage>
        <taxon>Bacteria</taxon>
        <taxon>Bacillati</taxon>
        <taxon>Mycoplasmatota</taxon>
        <taxon>Mollicutes</taxon>
        <taxon>Entomoplasmatales</taxon>
        <taxon>Spiroplasmataceae</taxon>
        <taxon>Spiroplasma</taxon>
    </lineage>
</organism>
<dbReference type="Proteomes" id="UP000067243">
    <property type="component" value="Chromosome"/>
</dbReference>
<keyword evidence="9 14" id="KW-0067">ATP-binding</keyword>
<dbReference type="GO" id="GO:0004515">
    <property type="term" value="F:nicotinate-nucleotide adenylyltransferase activity"/>
    <property type="evidence" value="ECO:0007669"/>
    <property type="project" value="UniProtKB-UniRule"/>
</dbReference>
<dbReference type="STRING" id="216946.STURO_v1c02900"/>
<dbReference type="PANTHER" id="PTHR39321">
    <property type="entry name" value="NICOTINATE-NUCLEOTIDE ADENYLYLTRANSFERASE-RELATED"/>
    <property type="match status" value="1"/>
</dbReference>
<keyword evidence="11 14" id="KW-0520">NAD</keyword>
<keyword evidence="17" id="KW-1185">Reference proteome</keyword>
<dbReference type="InterPro" id="IPR004821">
    <property type="entry name" value="Cyt_trans-like"/>
</dbReference>
<evidence type="ECO:0000313" key="17">
    <source>
        <dbReference type="Proteomes" id="UP000067243"/>
    </source>
</evidence>
<dbReference type="InterPro" id="IPR005249">
    <property type="entry name" value="YqeK"/>
</dbReference>
<evidence type="ECO:0000256" key="2">
    <source>
        <dbReference type="ARBA" id="ARBA00005019"/>
    </source>
</evidence>
<dbReference type="GO" id="GO:0005524">
    <property type="term" value="F:ATP binding"/>
    <property type="evidence" value="ECO:0007669"/>
    <property type="project" value="UniProtKB-KW"/>
</dbReference>
<keyword evidence="3 14" id="KW-0662">Pyridine nucleotide biosynthesis</keyword>
<dbReference type="GO" id="GO:0046872">
    <property type="term" value="F:metal ion binding"/>
    <property type="evidence" value="ECO:0007669"/>
    <property type="project" value="UniProtKB-KW"/>
</dbReference>
<keyword evidence="7 14" id="KW-0547">Nucleotide-binding</keyword>
<dbReference type="EMBL" id="CP012328">
    <property type="protein sequence ID" value="AKU79535.1"/>
    <property type="molecule type" value="Genomic_DNA"/>
</dbReference>
<reference evidence="16 17" key="1">
    <citation type="journal article" date="2015" name="Genome Announc.">
        <title>Complete Genome Sequence of Spiroplasma turonicum Strain Tab4cT, a Parasite of a Horse Fly, Haematopota sp. (Diptera: Tabanidae).</title>
        <authorList>
            <person name="Davis R.E."/>
            <person name="Shao J."/>
            <person name="Zhao Y."/>
            <person name="Gasparich G.E."/>
            <person name="Gaynor B.J."/>
            <person name="Donofrio N."/>
        </authorList>
    </citation>
    <scope>NUCLEOTIDE SEQUENCE [LARGE SCALE GENOMIC DNA]</scope>
    <source>
        <strain evidence="16 17">Tab4c</strain>
    </source>
</reference>
<keyword evidence="10" id="KW-0408">Iron</keyword>
<evidence type="ECO:0000256" key="3">
    <source>
        <dbReference type="ARBA" id="ARBA00022642"/>
    </source>
</evidence>
<dbReference type="Gene3D" id="1.10.3210.10">
    <property type="entry name" value="Hypothetical protein af1432"/>
    <property type="match status" value="1"/>
</dbReference>
<evidence type="ECO:0000313" key="16">
    <source>
        <dbReference type="EMBL" id="AKU79535.1"/>
    </source>
</evidence>
<keyword evidence="5 14" id="KW-0548">Nucleotidyltransferase</keyword>
<dbReference type="OrthoDB" id="5295945at2"/>
<evidence type="ECO:0000256" key="12">
    <source>
        <dbReference type="ARBA" id="ARBA00048721"/>
    </source>
</evidence>
<sequence>MKKVALFGGSFDPIHTDHVNIIKSCKENLKFDEVWVIPTYLNPFKHLSYSSVNQRLEMINIAIRNLNYVKVDKYEVSKTERSYTYDTICYFKNKYHDIEFTFIMGSDQLEKFEKWDHFDELIKAIDFKIFKRDDNYDKNILNKYNLKLFDFENNHLSSTEIRNLGRLNLQINEVNEYVNNNLMYLYERLESKMTQERYFHSLNVGRFALELGMLNNCNLNKVFMAGTLHDIAKEWDDKCMIDYLKKYDPSLLNEPDKVWHSYVGAFHLKHDWYINDDDVISAVYKHTVADKNMSVIDMIVFCADKLSYERNYLEIEKYRAIVKSDLELGFKELLKRQYEFAIIKNGENKIGSKLKDSYNWWIKND</sequence>
<accession>A0A0K1P5J5</accession>
<dbReference type="AlphaFoldDB" id="A0A0K1P5J5"/>
<dbReference type="SUPFAM" id="SSF109604">
    <property type="entry name" value="HD-domain/PDEase-like"/>
    <property type="match status" value="1"/>
</dbReference>
<dbReference type="HAMAP" id="MF_00244">
    <property type="entry name" value="NaMN_adenylyltr"/>
    <property type="match status" value="1"/>
</dbReference>
<dbReference type="GO" id="GO:0008803">
    <property type="term" value="F:bis(5'-nucleosyl)-tetraphosphatase (symmetrical) activity"/>
    <property type="evidence" value="ECO:0007669"/>
    <property type="project" value="UniProtKB-EC"/>
</dbReference>
<dbReference type="KEGG" id="stur:STURON_00289"/>
<dbReference type="NCBIfam" id="TIGR00488">
    <property type="entry name" value="bis(5'-nucleosyl)-tetraphosphatase (symmetrical) YqeK"/>
    <property type="match status" value="1"/>
</dbReference>
<evidence type="ECO:0000256" key="1">
    <source>
        <dbReference type="ARBA" id="ARBA00002324"/>
    </source>
</evidence>
<dbReference type="Pfam" id="PF01467">
    <property type="entry name" value="CTP_transf_like"/>
    <property type="match status" value="1"/>
</dbReference>
<dbReference type="Pfam" id="PF01966">
    <property type="entry name" value="HD"/>
    <property type="match status" value="1"/>
</dbReference>
<keyword evidence="4 14" id="KW-0808">Transferase</keyword>
<name>A0A0K1P5J5_9MOLU</name>
<dbReference type="SMART" id="SM00471">
    <property type="entry name" value="HDc"/>
    <property type="match status" value="1"/>
</dbReference>
<dbReference type="Gene3D" id="3.40.50.620">
    <property type="entry name" value="HUPs"/>
    <property type="match status" value="1"/>
</dbReference>
<comment type="similarity">
    <text evidence="14">Belongs to the NadD family.</text>
</comment>
<evidence type="ECO:0000256" key="4">
    <source>
        <dbReference type="ARBA" id="ARBA00022679"/>
    </source>
</evidence>
<dbReference type="NCBIfam" id="TIGR00482">
    <property type="entry name" value="nicotinate (nicotinamide) nucleotide adenylyltransferase"/>
    <property type="match status" value="1"/>
</dbReference>
<dbReference type="PANTHER" id="PTHR39321:SF3">
    <property type="entry name" value="PHOSPHOPANTETHEINE ADENYLYLTRANSFERASE"/>
    <property type="match status" value="1"/>
</dbReference>
<dbReference type="InterPro" id="IPR005248">
    <property type="entry name" value="NadD/NMNAT"/>
</dbReference>
<dbReference type="NCBIfam" id="NF005519">
    <property type="entry name" value="PRK07152.1"/>
    <property type="match status" value="1"/>
</dbReference>
<gene>
    <name evidence="14 16" type="primary">nadD</name>
    <name evidence="16" type="ORF">STURON_00289</name>
</gene>
<evidence type="ECO:0000256" key="5">
    <source>
        <dbReference type="ARBA" id="ARBA00022695"/>
    </source>
</evidence>
<comment type="catalytic activity">
    <reaction evidence="12 14">
        <text>nicotinate beta-D-ribonucleotide + ATP + H(+) = deamido-NAD(+) + diphosphate</text>
        <dbReference type="Rhea" id="RHEA:22860"/>
        <dbReference type="ChEBI" id="CHEBI:15378"/>
        <dbReference type="ChEBI" id="CHEBI:30616"/>
        <dbReference type="ChEBI" id="CHEBI:33019"/>
        <dbReference type="ChEBI" id="CHEBI:57502"/>
        <dbReference type="ChEBI" id="CHEBI:58437"/>
        <dbReference type="EC" id="2.7.7.18"/>
    </reaction>
</comment>
<feature type="domain" description="HD/PDEase" evidence="15">
    <location>
        <begin position="193"/>
        <end position="318"/>
    </location>
</feature>
<dbReference type="NCBIfam" id="TIGR00125">
    <property type="entry name" value="cyt_tran_rel"/>
    <property type="match status" value="1"/>
</dbReference>
<dbReference type="RefSeq" id="WP_075048134.1">
    <property type="nucleotide sequence ID" value="NZ_CP012328.1"/>
</dbReference>
<proteinExistence type="inferred from homology"/>
<dbReference type="InterPro" id="IPR003607">
    <property type="entry name" value="HD/PDEase_dom"/>
</dbReference>
<evidence type="ECO:0000256" key="11">
    <source>
        <dbReference type="ARBA" id="ARBA00023027"/>
    </source>
</evidence>
<comment type="pathway">
    <text evidence="2 14">Cofactor biosynthesis; NAD(+) biosynthesis; deamido-NAD(+) from nicotinate D-ribonucleotide: step 1/1.</text>
</comment>
<dbReference type="SUPFAM" id="SSF52374">
    <property type="entry name" value="Nucleotidylyl transferase"/>
    <property type="match status" value="1"/>
</dbReference>
<comment type="catalytic activity">
    <reaction evidence="13">
        <text>P(1),P(4)-bis(5'-adenosyl) tetraphosphate + H2O = 2 ADP + 2 H(+)</text>
        <dbReference type="Rhea" id="RHEA:24252"/>
        <dbReference type="ChEBI" id="CHEBI:15377"/>
        <dbReference type="ChEBI" id="CHEBI:15378"/>
        <dbReference type="ChEBI" id="CHEBI:58141"/>
        <dbReference type="ChEBI" id="CHEBI:456216"/>
        <dbReference type="EC" id="3.6.1.41"/>
    </reaction>
</comment>
<protein>
    <recommendedName>
        <fullName evidence="14">Probable nicotinate-nucleotide adenylyltransferase</fullName>
        <ecNumber evidence="14">2.7.7.18</ecNumber>
    </recommendedName>
    <alternativeName>
        <fullName evidence="14">Deamido-NAD(+) diphosphorylase</fullName>
    </alternativeName>
    <alternativeName>
        <fullName evidence="14">Deamido-NAD(+) pyrophosphorylase</fullName>
    </alternativeName>
    <alternativeName>
        <fullName evidence="14">Nicotinate mononucleotide adenylyltransferase</fullName>
        <shortName evidence="14">NaMN adenylyltransferase</shortName>
    </alternativeName>
</protein>
<evidence type="ECO:0000256" key="14">
    <source>
        <dbReference type="HAMAP-Rule" id="MF_00244"/>
    </source>
</evidence>
<dbReference type="UniPathway" id="UPA00253">
    <property type="reaction ID" value="UER00332"/>
</dbReference>